<feature type="region of interest" description="Disordered" evidence="1">
    <location>
        <begin position="65"/>
        <end position="84"/>
    </location>
</feature>
<protein>
    <recommendedName>
        <fullName evidence="3">Anti sigma-E protein RseA N-terminal domain-containing protein</fullName>
    </recommendedName>
</protein>
<evidence type="ECO:0000313" key="2">
    <source>
        <dbReference type="EMBL" id="SVC63500.1"/>
    </source>
</evidence>
<evidence type="ECO:0008006" key="3">
    <source>
        <dbReference type="Google" id="ProtNLM"/>
    </source>
</evidence>
<reference evidence="2" key="1">
    <citation type="submission" date="2018-05" db="EMBL/GenBank/DDBJ databases">
        <authorList>
            <person name="Lanie J.A."/>
            <person name="Ng W.-L."/>
            <person name="Kazmierczak K.M."/>
            <person name="Andrzejewski T.M."/>
            <person name="Davidsen T.M."/>
            <person name="Wayne K.J."/>
            <person name="Tettelin H."/>
            <person name="Glass J.I."/>
            <person name="Rusch D."/>
            <person name="Podicherti R."/>
            <person name="Tsui H.-C.T."/>
            <person name="Winkler M.E."/>
        </authorList>
    </citation>
    <scope>NUCLEOTIDE SEQUENCE</scope>
</reference>
<feature type="non-terminal residue" evidence="2">
    <location>
        <position position="84"/>
    </location>
</feature>
<gene>
    <name evidence="2" type="ORF">METZ01_LOCUS316354</name>
</gene>
<organism evidence="2">
    <name type="scientific">marine metagenome</name>
    <dbReference type="NCBI Taxonomy" id="408172"/>
    <lineage>
        <taxon>unclassified sequences</taxon>
        <taxon>metagenomes</taxon>
        <taxon>ecological metagenomes</taxon>
    </lineage>
</organism>
<evidence type="ECO:0000256" key="1">
    <source>
        <dbReference type="SAM" id="MobiDB-lite"/>
    </source>
</evidence>
<accession>A0A382NS94</accession>
<dbReference type="EMBL" id="UINC01102127">
    <property type="protein sequence ID" value="SVC63500.1"/>
    <property type="molecule type" value="Genomic_DNA"/>
</dbReference>
<sequence>MNDQPQEPENSSPREELEARVLAMLLGEADAAERAEIESLLVKDSELRAYREQMEQTLGLVGEASQSLWPTEESAAPKLSEDRR</sequence>
<dbReference type="AlphaFoldDB" id="A0A382NS94"/>
<name>A0A382NS94_9ZZZZ</name>
<proteinExistence type="predicted"/>